<keyword evidence="2" id="KW-0732">Signal</keyword>
<organism evidence="4 5">
    <name type="scientific">Apiospora arundinis</name>
    <dbReference type="NCBI Taxonomy" id="335852"/>
    <lineage>
        <taxon>Eukaryota</taxon>
        <taxon>Fungi</taxon>
        <taxon>Dikarya</taxon>
        <taxon>Ascomycota</taxon>
        <taxon>Pezizomycotina</taxon>
        <taxon>Sordariomycetes</taxon>
        <taxon>Xylariomycetidae</taxon>
        <taxon>Amphisphaeriales</taxon>
        <taxon>Apiosporaceae</taxon>
        <taxon>Apiospora</taxon>
    </lineage>
</organism>
<dbReference type="InterPro" id="IPR000917">
    <property type="entry name" value="Sulfatase_N"/>
</dbReference>
<evidence type="ECO:0000256" key="2">
    <source>
        <dbReference type="SAM" id="SignalP"/>
    </source>
</evidence>
<feature type="signal peptide" evidence="2">
    <location>
        <begin position="1"/>
        <end position="23"/>
    </location>
</feature>
<dbReference type="CDD" id="cd16147">
    <property type="entry name" value="G6S"/>
    <property type="match status" value="1"/>
</dbReference>
<protein>
    <submittedName>
        <fullName evidence="4">Arylsulfatase</fullName>
    </submittedName>
</protein>
<evidence type="ECO:0000313" key="4">
    <source>
        <dbReference type="EMBL" id="KAK8848897.1"/>
    </source>
</evidence>
<dbReference type="PIRSF" id="PIRSF036666">
    <property type="entry name" value="G6S"/>
    <property type="match status" value="1"/>
</dbReference>
<accession>A0ABR2HMD8</accession>
<dbReference type="Proteomes" id="UP001390339">
    <property type="component" value="Unassembled WGS sequence"/>
</dbReference>
<feature type="chain" id="PRO_5047246960" evidence="2">
    <location>
        <begin position="24"/>
        <end position="645"/>
    </location>
</feature>
<dbReference type="InterPro" id="IPR017850">
    <property type="entry name" value="Alkaline_phosphatase_core_sf"/>
</dbReference>
<evidence type="ECO:0000259" key="3">
    <source>
        <dbReference type="Pfam" id="PF00884"/>
    </source>
</evidence>
<evidence type="ECO:0000313" key="5">
    <source>
        <dbReference type="Proteomes" id="UP001390339"/>
    </source>
</evidence>
<dbReference type="PANTHER" id="PTHR43108">
    <property type="entry name" value="N-ACETYLGLUCOSAMINE-6-SULFATASE FAMILY MEMBER"/>
    <property type="match status" value="1"/>
</dbReference>
<dbReference type="PANTHER" id="PTHR43108:SF8">
    <property type="entry name" value="SD21168P"/>
    <property type="match status" value="1"/>
</dbReference>
<sequence>MLRMLHAKSAAVALVLWVGQAVAQNPSAAAKKPNIVMIFTDDQDLHLNSLEHMPTVQKEIVAKGTTFNQHYATVVKCCPSRASLLRGQAAHNTNITDVHPPGGNYDKWLISKENDDYLPHWLVKAGYNAEYLGKFLNGHNILNYGDKPKGWTHMDALLEPYMYSFNNVVMSADGKTPLAYHGYHQSDILRAKANARIDYLAKQDKPFHLTIAPTAPHNELGGNHFPVPLARHKDLFPKLGAPRGANWSPTDAQQKGKPAWIKHLPALNATKTARADEHYRLRIQTLQGVDDIVADVVDRLAKNNILDNTYIIYTSDNSYHIGNHRVPAGKSLPYREDTNLPFLVRGPGVPAGAKSDLPGAHVDLAPTFLDIAGVTPANRPDLLDGRSLLDDWHNPQRSAKQCPAEATAPATDVINVEFWGKGEVEAPWGYGPGNNNNTYKTLRIVGGKGHSYLYSRWCTGETELYDTAADPAELTNLAAAGSQPDAHTKRLLSRLNGLLMATKSCATASCRNPWRVLQPEKERQGKVVPDDASLTIRCLDDAMQEKYDDFFDKTVPQVHFDECLDYQFEQNEKPFWGPHELGRQHRQPTDNYVSPNVTKCRVARNKVDQGGPKQRNATIEEILKQAKELTPKQVGPLREDIDCGN</sequence>
<reference evidence="4 5" key="1">
    <citation type="journal article" date="2024" name="IMA Fungus">
        <title>Apiospora arundinis, a panoply of carbohydrate-active enzymes and secondary metabolites.</title>
        <authorList>
            <person name="Sorensen T."/>
            <person name="Petersen C."/>
            <person name="Muurmann A.T."/>
            <person name="Christiansen J.V."/>
            <person name="Brundto M.L."/>
            <person name="Overgaard C.K."/>
            <person name="Boysen A.T."/>
            <person name="Wollenberg R.D."/>
            <person name="Larsen T.O."/>
            <person name="Sorensen J.L."/>
            <person name="Nielsen K.L."/>
            <person name="Sondergaard T.E."/>
        </authorList>
    </citation>
    <scope>NUCLEOTIDE SEQUENCE [LARGE SCALE GENOMIC DNA]</scope>
    <source>
        <strain evidence="4 5">AAU 773</strain>
    </source>
</reference>
<dbReference type="InterPro" id="IPR012251">
    <property type="entry name" value="GlcNAc_6-SO4ase"/>
</dbReference>
<dbReference type="Gene3D" id="3.40.720.10">
    <property type="entry name" value="Alkaline Phosphatase, subunit A"/>
    <property type="match status" value="1"/>
</dbReference>
<proteinExistence type="inferred from homology"/>
<dbReference type="Pfam" id="PF00884">
    <property type="entry name" value="Sulfatase"/>
    <property type="match status" value="1"/>
</dbReference>
<comment type="similarity">
    <text evidence="1">Belongs to the sulfatase family.</text>
</comment>
<feature type="domain" description="Sulfatase N-terminal" evidence="3">
    <location>
        <begin position="33"/>
        <end position="374"/>
    </location>
</feature>
<dbReference type="EMBL" id="JAPCWZ010000010">
    <property type="protein sequence ID" value="KAK8848897.1"/>
    <property type="molecule type" value="Genomic_DNA"/>
</dbReference>
<name>A0ABR2HMD8_9PEZI</name>
<evidence type="ECO:0000256" key="1">
    <source>
        <dbReference type="ARBA" id="ARBA00008779"/>
    </source>
</evidence>
<keyword evidence="5" id="KW-1185">Reference proteome</keyword>
<dbReference type="SUPFAM" id="SSF53649">
    <property type="entry name" value="Alkaline phosphatase-like"/>
    <property type="match status" value="1"/>
</dbReference>
<gene>
    <name evidence="4" type="ORF">PGQ11_015377</name>
</gene>
<comment type="caution">
    <text evidence="4">The sequence shown here is derived from an EMBL/GenBank/DDBJ whole genome shotgun (WGS) entry which is preliminary data.</text>
</comment>